<dbReference type="PANTHER" id="PTHR43715">
    <property type="entry name" value="GDP-MANNOSE 4,6-DEHYDRATASE"/>
    <property type="match status" value="1"/>
</dbReference>
<dbReference type="AlphaFoldDB" id="A0A1G9BMM8"/>
<dbReference type="HAMAP" id="MF_00955">
    <property type="entry name" value="GDP_Man_dehydratase"/>
    <property type="match status" value="1"/>
</dbReference>
<accession>A0A1G9BMM8</accession>
<sequence>MVNIILKKALITGITGQDGSYLAEFLLHKGYEVHGIIRRASTFNTSRIDHIYTDPHDAGARLFLHYGDLSDDEQISHLIYNIKPDEVYHLGAQSHVRVSFDTPEYTGNVTGLGTTRLLEMIRRSGNGIKFYQASSSEMFGATPPPQNETTPFWPRSPYACAKLYAYWMTRNYRDGYGIFAANGILFNHESPRRGETFVTRKITRGIARILAGKEKYLYMGNLDARRDWGFAPEYVECMWRILQQEEPDDFVIGTGESHSVREFLETAFSYVGLDWEEYVRIDPRYFRPTEVENLIADARKAREKLGWKPCVTFTDLTKIMVDADLREAGLEPPGEGDEFLARVYPDRWWTRD</sequence>
<dbReference type="GO" id="GO:0070401">
    <property type="term" value="F:NADP+ binding"/>
    <property type="evidence" value="ECO:0007669"/>
    <property type="project" value="UniProtKB-UniRule"/>
</dbReference>
<comment type="function">
    <text evidence="6">Catalyzes the conversion of GDP-D-mannose to GDP-4-dehydro-6-deoxy-D-mannose.</text>
</comment>
<comment type="similarity">
    <text evidence="2 6">Belongs to the NAD(P)-dependent epimerase/dehydratase family. GDP-mannose 4,6-dehydratase subfamily.</text>
</comment>
<dbReference type="GO" id="GO:0042351">
    <property type="term" value="P:'de novo' GDP-L-fucose biosynthetic process"/>
    <property type="evidence" value="ECO:0007669"/>
    <property type="project" value="TreeGrafter"/>
</dbReference>
<dbReference type="Gene3D" id="3.90.25.10">
    <property type="entry name" value="UDP-galactose 4-epimerase, domain 1"/>
    <property type="match status" value="1"/>
</dbReference>
<dbReference type="InterPro" id="IPR016040">
    <property type="entry name" value="NAD(P)-bd_dom"/>
</dbReference>
<dbReference type="InterPro" id="IPR006368">
    <property type="entry name" value="GDP_Man_deHydtase"/>
</dbReference>
<evidence type="ECO:0000256" key="6">
    <source>
        <dbReference type="HAMAP-Rule" id="MF_00955"/>
    </source>
</evidence>
<evidence type="ECO:0000256" key="2">
    <source>
        <dbReference type="ARBA" id="ARBA00009263"/>
    </source>
</evidence>
<dbReference type="STRING" id="2200.GCA_001571405_01833"/>
<dbReference type="InterPro" id="IPR036291">
    <property type="entry name" value="NAD(P)-bd_dom_sf"/>
</dbReference>
<keyword evidence="9" id="KW-1185">Reference proteome</keyword>
<evidence type="ECO:0000256" key="5">
    <source>
        <dbReference type="ARBA" id="ARBA00023239"/>
    </source>
</evidence>
<dbReference type="GO" id="GO:0008446">
    <property type="term" value="F:GDP-mannose 4,6-dehydratase activity"/>
    <property type="evidence" value="ECO:0007669"/>
    <property type="project" value="UniProtKB-UniRule"/>
</dbReference>
<feature type="domain" description="NAD(P)-binding" evidence="7">
    <location>
        <begin position="10"/>
        <end position="320"/>
    </location>
</feature>
<dbReference type="Pfam" id="PF16363">
    <property type="entry name" value="GDP_Man_Dehyd"/>
    <property type="match status" value="1"/>
</dbReference>
<organism evidence="8 9">
    <name type="scientific">Methanoculleus thermophilus</name>
    <dbReference type="NCBI Taxonomy" id="2200"/>
    <lineage>
        <taxon>Archaea</taxon>
        <taxon>Methanobacteriati</taxon>
        <taxon>Methanobacteriota</taxon>
        <taxon>Stenosarchaea group</taxon>
        <taxon>Methanomicrobia</taxon>
        <taxon>Methanomicrobiales</taxon>
        <taxon>Methanomicrobiaceae</taxon>
        <taxon>Methanoculleus</taxon>
    </lineage>
</organism>
<dbReference type="OrthoDB" id="4907at2157"/>
<comment type="catalytic activity">
    <reaction evidence="6">
        <text>GDP-alpha-D-mannose = GDP-4-dehydro-alpha-D-rhamnose + H2O</text>
        <dbReference type="Rhea" id="RHEA:23820"/>
        <dbReference type="ChEBI" id="CHEBI:15377"/>
        <dbReference type="ChEBI" id="CHEBI:57527"/>
        <dbReference type="ChEBI" id="CHEBI:57964"/>
        <dbReference type="EC" id="4.2.1.47"/>
    </reaction>
</comment>
<comment type="cofactor">
    <cofactor evidence="1 6">
        <name>NADP(+)</name>
        <dbReference type="ChEBI" id="CHEBI:58349"/>
    </cofactor>
</comment>
<evidence type="ECO:0000259" key="7">
    <source>
        <dbReference type="Pfam" id="PF16363"/>
    </source>
</evidence>
<keyword evidence="5 6" id="KW-0456">Lyase</keyword>
<evidence type="ECO:0000256" key="4">
    <source>
        <dbReference type="ARBA" id="ARBA00022857"/>
    </source>
</evidence>
<evidence type="ECO:0000313" key="8">
    <source>
        <dbReference type="EMBL" id="SDK40717.1"/>
    </source>
</evidence>
<name>A0A1G9BMM8_9EURY</name>
<dbReference type="PANTHER" id="PTHR43715:SF1">
    <property type="entry name" value="GDP-MANNOSE 4,6 DEHYDRATASE"/>
    <property type="match status" value="1"/>
</dbReference>
<gene>
    <name evidence="6" type="primary">gmd</name>
    <name evidence="8" type="ORF">SAMN04488571_11019</name>
</gene>
<evidence type="ECO:0000313" key="9">
    <source>
        <dbReference type="Proteomes" id="UP000326500"/>
    </source>
</evidence>
<dbReference type="Proteomes" id="UP000326500">
    <property type="component" value="Unassembled WGS sequence"/>
</dbReference>
<dbReference type="SUPFAM" id="SSF51735">
    <property type="entry name" value="NAD(P)-binding Rossmann-fold domains"/>
    <property type="match status" value="1"/>
</dbReference>
<proteinExistence type="inferred from homology"/>
<dbReference type="EMBL" id="FNFT01000010">
    <property type="protein sequence ID" value="SDK40717.1"/>
    <property type="molecule type" value="Genomic_DNA"/>
</dbReference>
<evidence type="ECO:0000256" key="1">
    <source>
        <dbReference type="ARBA" id="ARBA00001937"/>
    </source>
</evidence>
<dbReference type="EC" id="4.2.1.47" evidence="3 6"/>
<reference evidence="8 9" key="1">
    <citation type="submission" date="2016-10" db="EMBL/GenBank/DDBJ databases">
        <authorList>
            <person name="Varghese N."/>
            <person name="Submissions S."/>
        </authorList>
    </citation>
    <scope>NUCLEOTIDE SEQUENCE [LARGE SCALE GENOMIC DNA]</scope>
    <source>
        <strain evidence="8 9">DSM 2373</strain>
    </source>
</reference>
<dbReference type="Gene3D" id="3.40.50.720">
    <property type="entry name" value="NAD(P)-binding Rossmann-like Domain"/>
    <property type="match status" value="1"/>
</dbReference>
<protein>
    <recommendedName>
        <fullName evidence="3 6">GDP-mannose 4,6-dehydratase</fullName>
        <ecNumber evidence="3 6">4.2.1.47</ecNumber>
    </recommendedName>
    <alternativeName>
        <fullName evidence="6">GDP-D-mannose dehydratase</fullName>
    </alternativeName>
</protein>
<dbReference type="FunFam" id="3.40.50.720:FF:000102">
    <property type="entry name" value="GDP-mannose 4,6-dehydratase"/>
    <property type="match status" value="1"/>
</dbReference>
<keyword evidence="4 6" id="KW-0521">NADP</keyword>
<dbReference type="NCBIfam" id="TIGR01472">
    <property type="entry name" value="gmd"/>
    <property type="match status" value="1"/>
</dbReference>
<comment type="caution">
    <text evidence="6">Lacks conserved residue(s) required for the propagation of feature annotation.</text>
</comment>
<dbReference type="CDD" id="cd05260">
    <property type="entry name" value="GDP_MD_SDR_e"/>
    <property type="match status" value="1"/>
</dbReference>
<dbReference type="RefSeq" id="WP_066958221.1">
    <property type="nucleotide sequence ID" value="NZ_BCNX01000009.1"/>
</dbReference>
<evidence type="ECO:0000256" key="3">
    <source>
        <dbReference type="ARBA" id="ARBA00011989"/>
    </source>
</evidence>